<proteinExistence type="predicted"/>
<evidence type="ECO:0000256" key="1">
    <source>
        <dbReference type="SAM" id="MobiDB-lite"/>
    </source>
</evidence>
<feature type="region of interest" description="Disordered" evidence="1">
    <location>
        <begin position="1"/>
        <end position="99"/>
    </location>
</feature>
<reference evidence="2 3" key="1">
    <citation type="journal article" date="2020" name="Fungal Divers.">
        <title>Resolving the Mortierellaceae phylogeny through synthesis of multi-gene phylogenetics and phylogenomics.</title>
        <authorList>
            <person name="Vandepol N."/>
            <person name="Liber J."/>
            <person name="Desiro A."/>
            <person name="Na H."/>
            <person name="Kennedy M."/>
            <person name="Barry K."/>
            <person name="Grigoriev I.V."/>
            <person name="Miller A.N."/>
            <person name="O'Donnell K."/>
            <person name="Stajich J.E."/>
            <person name="Bonito G."/>
        </authorList>
    </citation>
    <scope>NUCLEOTIDE SEQUENCE [LARGE SCALE GENOMIC DNA]</scope>
    <source>
        <strain evidence="2 3">AD045</strain>
    </source>
</reference>
<evidence type="ECO:0000313" key="2">
    <source>
        <dbReference type="EMBL" id="KAG0285792.1"/>
    </source>
</evidence>
<comment type="caution">
    <text evidence="2">The sequence shown here is derived from an EMBL/GenBank/DDBJ whole genome shotgun (WGS) entry which is preliminary data.</text>
</comment>
<protein>
    <submittedName>
        <fullName evidence="2">Uncharacterized protein</fullName>
    </submittedName>
</protein>
<feature type="compositionally biased region" description="Polar residues" evidence="1">
    <location>
        <begin position="80"/>
        <end position="99"/>
    </location>
</feature>
<sequence>MAEHTNPNYNVEGVGVPDAQVGLKENMHNQSYQHFQQHLQQQQPQHDLAQQQVHQQQSLEAPPVPQHQQHLTASGAGVPSQPSFISQPKDSTTARQQYVQDSTPVYHSTEDAPNFHVGGLGAGAQVGELGTVQHASASRPPVGPFDPPAESIATDPTAPPTIFIQREATMRHDHETPVTTTTTELFPQKVHVASTDAVAAAAAVQAADAASRGRRRSSLAVLADRIRSATRSRSRSPSLSNRLTRTISRHSCDDDEDDPVGGPYRDVKIAQQEHLAKLRAEQEKNGITHNVDGLPIPPTPERQRRRSSVSHILGLDKPLLSR</sequence>
<feature type="compositionally biased region" description="Low complexity" evidence="1">
    <location>
        <begin position="30"/>
        <end position="57"/>
    </location>
</feature>
<name>A0ABQ7JVW6_9FUNG</name>
<accession>A0ABQ7JVW6</accession>
<feature type="compositionally biased region" description="Low complexity" evidence="1">
    <location>
        <begin position="235"/>
        <end position="246"/>
    </location>
</feature>
<feature type="region of interest" description="Disordered" evidence="1">
    <location>
        <begin position="228"/>
        <end position="264"/>
    </location>
</feature>
<dbReference type="Proteomes" id="UP001194696">
    <property type="component" value="Unassembled WGS sequence"/>
</dbReference>
<keyword evidence="3" id="KW-1185">Reference proteome</keyword>
<feature type="region of interest" description="Disordered" evidence="1">
    <location>
        <begin position="281"/>
        <end position="322"/>
    </location>
</feature>
<evidence type="ECO:0000313" key="3">
    <source>
        <dbReference type="Proteomes" id="UP001194696"/>
    </source>
</evidence>
<gene>
    <name evidence="2" type="ORF">BGZ96_010021</name>
</gene>
<organism evidence="2 3">
    <name type="scientific">Linnemannia gamsii</name>
    <dbReference type="NCBI Taxonomy" id="64522"/>
    <lineage>
        <taxon>Eukaryota</taxon>
        <taxon>Fungi</taxon>
        <taxon>Fungi incertae sedis</taxon>
        <taxon>Mucoromycota</taxon>
        <taxon>Mortierellomycotina</taxon>
        <taxon>Mortierellomycetes</taxon>
        <taxon>Mortierellales</taxon>
        <taxon>Mortierellaceae</taxon>
        <taxon>Linnemannia</taxon>
    </lineage>
</organism>
<dbReference type="EMBL" id="JAAAIM010000632">
    <property type="protein sequence ID" value="KAG0285792.1"/>
    <property type="molecule type" value="Genomic_DNA"/>
</dbReference>